<accession>A0ABR1JK78</accession>
<organism evidence="1 2">
    <name type="scientific">Marasmiellus scandens</name>
    <dbReference type="NCBI Taxonomy" id="2682957"/>
    <lineage>
        <taxon>Eukaryota</taxon>
        <taxon>Fungi</taxon>
        <taxon>Dikarya</taxon>
        <taxon>Basidiomycota</taxon>
        <taxon>Agaricomycotina</taxon>
        <taxon>Agaricomycetes</taxon>
        <taxon>Agaricomycetidae</taxon>
        <taxon>Agaricales</taxon>
        <taxon>Marasmiineae</taxon>
        <taxon>Omphalotaceae</taxon>
        <taxon>Marasmiellus</taxon>
    </lineage>
</organism>
<evidence type="ECO:0000313" key="2">
    <source>
        <dbReference type="Proteomes" id="UP001498398"/>
    </source>
</evidence>
<sequence length="257" mass="28764">MIRTAKSCDDWTLNDLNAYSIKLNKQDHLSFFGIQALPPPRVPQELLDKSEAEDMVLHQNVELIHLLHLAMDHLAGERAAADFGVELFRVLGYVHRTRVARTWKDLVLLVCGEQQCSIIDVCLVDRSQSDAILLLLQEDKSAETEGSSLNPEAQLIAKALAAFEENNKNREANGLQPLVETVMPGIVMQGTTPIFYKIPVTQQLLCHVRHGTYPSESTSADYCYPPLSGDYREGMKSLDNRKQILSCFEAFKPIVGI</sequence>
<evidence type="ECO:0000313" key="1">
    <source>
        <dbReference type="EMBL" id="KAK7462405.1"/>
    </source>
</evidence>
<protein>
    <submittedName>
        <fullName evidence="1">Uncharacterized protein</fullName>
    </submittedName>
</protein>
<gene>
    <name evidence="1" type="ORF">VKT23_008004</name>
</gene>
<dbReference type="EMBL" id="JBANRG010000011">
    <property type="protein sequence ID" value="KAK7462405.1"/>
    <property type="molecule type" value="Genomic_DNA"/>
</dbReference>
<keyword evidence="2" id="KW-1185">Reference proteome</keyword>
<reference evidence="1 2" key="1">
    <citation type="submission" date="2024-01" db="EMBL/GenBank/DDBJ databases">
        <title>A draft genome for the cacao thread blight pathogen Marasmiellus scandens.</title>
        <authorList>
            <person name="Baruah I.K."/>
            <person name="Leung J."/>
            <person name="Bukari Y."/>
            <person name="Amoako-Attah I."/>
            <person name="Meinhardt L.W."/>
            <person name="Bailey B.A."/>
            <person name="Cohen S.P."/>
        </authorList>
    </citation>
    <scope>NUCLEOTIDE SEQUENCE [LARGE SCALE GENOMIC DNA]</scope>
    <source>
        <strain evidence="1 2">GH-19</strain>
    </source>
</reference>
<proteinExistence type="predicted"/>
<comment type="caution">
    <text evidence="1">The sequence shown here is derived from an EMBL/GenBank/DDBJ whole genome shotgun (WGS) entry which is preliminary data.</text>
</comment>
<name>A0ABR1JK78_9AGAR</name>
<dbReference type="Proteomes" id="UP001498398">
    <property type="component" value="Unassembled WGS sequence"/>
</dbReference>